<dbReference type="Gene3D" id="2.70.160.11">
    <property type="entry name" value="Hnrnp arginine n-methyltransferase1"/>
    <property type="match status" value="1"/>
</dbReference>
<reference evidence="8 9" key="1">
    <citation type="submission" date="2017-09" db="EMBL/GenBank/DDBJ databases">
        <title>Genome sequencing of Besnoitia besnoiti strain Bb-Ger1.</title>
        <authorList>
            <person name="Schares G."/>
            <person name="Venepally P."/>
            <person name="Lorenzi H.A."/>
        </authorList>
    </citation>
    <scope>NUCLEOTIDE SEQUENCE [LARGE SCALE GENOMIC DNA]</scope>
    <source>
        <strain evidence="8 9">Bb-Ger1</strain>
    </source>
</reference>
<dbReference type="PANTHER" id="PTHR10738:SF0">
    <property type="entry name" value="PROTEIN ARGININE N-METHYLTRANSFERASE 5"/>
    <property type="match status" value="1"/>
</dbReference>
<dbReference type="GO" id="GO:0006355">
    <property type="term" value="P:regulation of DNA-templated transcription"/>
    <property type="evidence" value="ECO:0007669"/>
    <property type="project" value="TreeGrafter"/>
</dbReference>
<dbReference type="InterPro" id="IPR029063">
    <property type="entry name" value="SAM-dependent_MTases_sf"/>
</dbReference>
<organism evidence="8 9">
    <name type="scientific">Besnoitia besnoiti</name>
    <name type="common">Apicomplexan protozoan</name>
    <dbReference type="NCBI Taxonomy" id="94643"/>
    <lineage>
        <taxon>Eukaryota</taxon>
        <taxon>Sar</taxon>
        <taxon>Alveolata</taxon>
        <taxon>Apicomplexa</taxon>
        <taxon>Conoidasida</taxon>
        <taxon>Coccidia</taxon>
        <taxon>Eucoccidiorida</taxon>
        <taxon>Eimeriorina</taxon>
        <taxon>Sarcocystidae</taxon>
        <taxon>Besnoitia</taxon>
    </lineage>
</organism>
<feature type="domain" description="PRMT5 oligomerisation" evidence="7">
    <location>
        <begin position="769"/>
        <end position="974"/>
    </location>
</feature>
<feature type="active site" description="Proton donor/acceptor" evidence="2">
    <location>
        <position position="744"/>
    </location>
</feature>
<evidence type="ECO:0000256" key="1">
    <source>
        <dbReference type="ARBA" id="ARBA00022691"/>
    </source>
</evidence>
<dbReference type="GO" id="GO:0032259">
    <property type="term" value="P:methylation"/>
    <property type="evidence" value="ECO:0007669"/>
    <property type="project" value="UniProtKB-KW"/>
</dbReference>
<dbReference type="PIRSF" id="PIRSF015894">
    <property type="entry name" value="Skb1_MeTrfase"/>
    <property type="match status" value="1"/>
</dbReference>
<keyword evidence="1 3" id="KW-0949">S-adenosyl-L-methionine</keyword>
<dbReference type="Pfam" id="PF05185">
    <property type="entry name" value="PRMT5"/>
    <property type="match status" value="2"/>
</dbReference>
<dbReference type="KEGG" id="bbes:BESB_034420"/>
<feature type="binding site" evidence="3">
    <location>
        <position position="687"/>
    </location>
    <ligand>
        <name>S-adenosyl-L-methionine</name>
        <dbReference type="ChEBI" id="CHEBI:59789"/>
    </ligand>
</feature>
<dbReference type="RefSeq" id="XP_029220993.1">
    <property type="nucleotide sequence ID" value="XM_029362028.1"/>
</dbReference>
<feature type="domain" description="PRMT5 arginine-N-methyltransferase" evidence="6">
    <location>
        <begin position="501"/>
        <end position="548"/>
    </location>
</feature>
<dbReference type="EMBL" id="NWUJ01000002">
    <property type="protein sequence ID" value="PFH36984.1"/>
    <property type="molecule type" value="Genomic_DNA"/>
</dbReference>
<feature type="domain" description="PRMT5 arginine-N-methyltransferase" evidence="6">
    <location>
        <begin position="649"/>
        <end position="765"/>
    </location>
</feature>
<dbReference type="PROSITE" id="PS51678">
    <property type="entry name" value="SAM_MT_PRMT"/>
    <property type="match status" value="1"/>
</dbReference>
<evidence type="ECO:0000313" key="9">
    <source>
        <dbReference type="Proteomes" id="UP000224006"/>
    </source>
</evidence>
<keyword evidence="4 8" id="KW-0808">Transferase</keyword>
<name>A0A2A9MIF3_BESBE</name>
<proteinExistence type="predicted"/>
<dbReference type="Pfam" id="PF17286">
    <property type="entry name" value="PRMT5_C"/>
    <property type="match status" value="1"/>
</dbReference>
<feature type="region of interest" description="Disordered" evidence="5">
    <location>
        <begin position="557"/>
        <end position="619"/>
    </location>
</feature>
<dbReference type="InterPro" id="IPR025799">
    <property type="entry name" value="Arg_MeTrfase"/>
</dbReference>
<dbReference type="Proteomes" id="UP000224006">
    <property type="component" value="Chromosome II"/>
</dbReference>
<feature type="compositionally biased region" description="Low complexity" evidence="5">
    <location>
        <begin position="190"/>
        <end position="206"/>
    </location>
</feature>
<dbReference type="AlphaFoldDB" id="A0A2A9MIF3"/>
<dbReference type="GO" id="GO:0005829">
    <property type="term" value="C:cytosol"/>
    <property type="evidence" value="ECO:0007669"/>
    <property type="project" value="TreeGrafter"/>
</dbReference>
<dbReference type="OrthoDB" id="1368803at2759"/>
<dbReference type="InterPro" id="IPR007857">
    <property type="entry name" value="Arg_MeTrfase_PRMT5"/>
</dbReference>
<dbReference type="VEuPathDB" id="ToxoDB:BESB_034420"/>
<dbReference type="Gene3D" id="3.40.50.150">
    <property type="entry name" value="Vaccinia Virus protein VP39"/>
    <property type="match status" value="1"/>
</dbReference>
<dbReference type="STRING" id="94643.A0A2A9MIF3"/>
<evidence type="ECO:0000256" key="2">
    <source>
        <dbReference type="PIRSR" id="PIRSR015894-1"/>
    </source>
</evidence>
<evidence type="ECO:0000256" key="3">
    <source>
        <dbReference type="PIRSR" id="PIRSR015894-2"/>
    </source>
</evidence>
<dbReference type="Gene3D" id="3.20.20.150">
    <property type="entry name" value="Divalent-metal-dependent TIM barrel enzymes"/>
    <property type="match status" value="2"/>
</dbReference>
<accession>A0A2A9MIF3</accession>
<feature type="compositionally biased region" description="Low complexity" evidence="5">
    <location>
        <begin position="837"/>
        <end position="859"/>
    </location>
</feature>
<feature type="active site" description="Proton donor/acceptor" evidence="2">
    <location>
        <position position="735"/>
    </location>
</feature>
<gene>
    <name evidence="8" type="ORF">BESB_034420</name>
</gene>
<feature type="compositionally biased region" description="Acidic residues" evidence="5">
    <location>
        <begin position="592"/>
        <end position="609"/>
    </location>
</feature>
<dbReference type="InterPro" id="IPR035075">
    <property type="entry name" value="PRMT5"/>
</dbReference>
<evidence type="ECO:0000256" key="4">
    <source>
        <dbReference type="PROSITE-ProRule" id="PRU01015"/>
    </source>
</evidence>
<evidence type="ECO:0000259" key="6">
    <source>
        <dbReference type="Pfam" id="PF05185"/>
    </source>
</evidence>
<protein>
    <submittedName>
        <fullName evidence="8">Histone arginine methyltransferase PRMT5</fullName>
    </submittedName>
</protein>
<feature type="binding site" evidence="3">
    <location>
        <begin position="717"/>
        <end position="718"/>
    </location>
    <ligand>
        <name>S-adenosyl-L-methionine</name>
        <dbReference type="ChEBI" id="CHEBI:59789"/>
    </ligand>
</feature>
<dbReference type="PANTHER" id="PTHR10738">
    <property type="entry name" value="PROTEIN ARGININE N-METHYLTRANSFERASE 5"/>
    <property type="match status" value="1"/>
</dbReference>
<dbReference type="GO" id="GO:0005634">
    <property type="term" value="C:nucleus"/>
    <property type="evidence" value="ECO:0007669"/>
    <property type="project" value="TreeGrafter"/>
</dbReference>
<dbReference type="GO" id="GO:0016274">
    <property type="term" value="F:protein-arginine N-methyltransferase activity"/>
    <property type="evidence" value="ECO:0007669"/>
    <property type="project" value="InterPro"/>
</dbReference>
<feature type="region of interest" description="Disordered" evidence="5">
    <location>
        <begin position="830"/>
        <end position="859"/>
    </location>
</feature>
<feature type="region of interest" description="Disordered" evidence="5">
    <location>
        <begin position="366"/>
        <end position="388"/>
    </location>
</feature>
<evidence type="ECO:0000256" key="5">
    <source>
        <dbReference type="SAM" id="MobiDB-lite"/>
    </source>
</evidence>
<dbReference type="GeneID" id="40308423"/>
<dbReference type="SUPFAM" id="SSF53335">
    <property type="entry name" value="S-adenosyl-L-methionine-dependent methyltransferases"/>
    <property type="match status" value="1"/>
</dbReference>
<sequence length="980" mass="104498">MPLHSPSDSCLTAPVYFGVGLSHSAVRTPASLRSHLQTVRSNLQCDFVVIPTAAASSDLSLADALRAQRTSSSSSAFAPLSSPPSAAARAPVRASIPLDHLPVFAVDPAKKADAGGRQPSALASFATCSFRGVDGGLTELPESYAFTPSTGSDLALDSHTWSSSVVCELSPWIAPDRHLCASALSLVSSSSSSSATSAPTPGPSGAAEREDASAAAPAAAADDALCVAFDVAAESEGAAAALKAPRPPRQFAHWSFHAAAWKREMQWAAHVGAYAIIAPVPHAGDVPIEYARQLRAVLSQLQPPSVWLRLPLVYPRETRGAAAASAPPPATPGSNLPSEEDLARWLAEPIRAVLVSPAIFTCAADPASPAASPAEAEGGKRGAKSGGRGLSVALSPRHFSFLARCAEHRVKIILRQDDEEEAPGEGASAASVAAAAAPALDPTDDAAFPALRAAASPARREAKSAALQAQAPSPLMDMQPYLSYIVARFLQLPSLPPAALFAAPYRDVLQSPMQPLADNLSTMNYEVFERDPVKYVRYRQATLRRLREIWGPAAGAVGAEKGSAASPEKPAGKAKGGKKKKKASSHRRDVETDSDFGGDSWDEEEEAEEGERRGAPTSPSAATYKWCLGGLQCREHSHIPEVFPGGRQGRLVIMVVGAGRGPLVQAALDALREAEVPLCRVHLYAVEKNCNAVITLRSRQQHDRCEGWRAVRVVESDMREVGREVTEKADILISELLGSFGDNELSVECLHGAQRKLLKRGGVSIPTAYVSSLEPVSSPRLWTAIDSYGDAKHFESPYVVDLFAVYRPGREGPLECFHFRHPEPLLPFAGEKETDPPGDATAAAGATAGTAAGPATQGAGARRAWPAAAQLTAWRHRRTRLAWEMKADAVVHGLAGYFHCCLYADVHISIDPRSFSEGMFSWFPLFLPFRVPVYVRRGEALEVYVAREGDEHRVWYEWAVIQPTPSDIYNHLGTHSFIGK</sequence>
<evidence type="ECO:0000313" key="8">
    <source>
        <dbReference type="EMBL" id="PFH36984.1"/>
    </source>
</evidence>
<evidence type="ECO:0000259" key="7">
    <source>
        <dbReference type="Pfam" id="PF17286"/>
    </source>
</evidence>
<keyword evidence="4 8" id="KW-0489">Methyltransferase</keyword>
<comment type="caution">
    <text evidence="8">The sequence shown here is derived from an EMBL/GenBank/DDBJ whole genome shotgun (WGS) entry which is preliminary data.</text>
</comment>
<keyword evidence="9" id="KW-1185">Reference proteome</keyword>
<feature type="compositionally biased region" description="Low complexity" evidence="5">
    <location>
        <begin position="366"/>
        <end position="376"/>
    </location>
</feature>
<feature type="region of interest" description="Disordered" evidence="5">
    <location>
        <begin position="190"/>
        <end position="214"/>
    </location>
</feature>
<feature type="compositionally biased region" description="Basic residues" evidence="5">
    <location>
        <begin position="575"/>
        <end position="585"/>
    </location>
</feature>
<dbReference type="InterPro" id="IPR035248">
    <property type="entry name" value="PRMT5_C"/>
</dbReference>